<dbReference type="Pfam" id="PF00635">
    <property type="entry name" value="Motile_Sperm"/>
    <property type="match status" value="1"/>
</dbReference>
<gene>
    <name evidence="2" type="ORF">BG011_007015</name>
</gene>
<dbReference type="Proteomes" id="UP000726737">
    <property type="component" value="Unassembled WGS sequence"/>
</dbReference>
<proteinExistence type="predicted"/>
<dbReference type="EMBL" id="JAAAJA010000524">
    <property type="protein sequence ID" value="KAG0252374.1"/>
    <property type="molecule type" value="Genomic_DNA"/>
</dbReference>
<dbReference type="InterPro" id="IPR013783">
    <property type="entry name" value="Ig-like_fold"/>
</dbReference>
<name>A0A9P6PUM6_9FUNG</name>
<dbReference type="InterPro" id="IPR008962">
    <property type="entry name" value="PapD-like_sf"/>
</dbReference>
<sequence length="74" mass="8067">MTSKVASGQVAKIKLKNLTSTTTIGYKFKTNAPLKYSVKPVLGTLAPGETVKVYGMRSEVKQSPTLDDSIQRKH</sequence>
<dbReference type="SUPFAM" id="SSF49354">
    <property type="entry name" value="PapD-like"/>
    <property type="match status" value="1"/>
</dbReference>
<evidence type="ECO:0000313" key="3">
    <source>
        <dbReference type="Proteomes" id="UP000726737"/>
    </source>
</evidence>
<keyword evidence="3" id="KW-1185">Reference proteome</keyword>
<accession>A0A9P6PUM6</accession>
<organism evidence="2 3">
    <name type="scientific">Mortierella polycephala</name>
    <dbReference type="NCBI Taxonomy" id="41804"/>
    <lineage>
        <taxon>Eukaryota</taxon>
        <taxon>Fungi</taxon>
        <taxon>Fungi incertae sedis</taxon>
        <taxon>Mucoromycota</taxon>
        <taxon>Mortierellomycotina</taxon>
        <taxon>Mortierellomycetes</taxon>
        <taxon>Mortierellales</taxon>
        <taxon>Mortierellaceae</taxon>
        <taxon>Mortierella</taxon>
    </lineage>
</organism>
<comment type="caution">
    <text evidence="2">The sequence shown here is derived from an EMBL/GenBank/DDBJ whole genome shotgun (WGS) entry which is preliminary data.</text>
</comment>
<dbReference type="PROSITE" id="PS50202">
    <property type="entry name" value="MSP"/>
    <property type="match status" value="1"/>
</dbReference>
<reference evidence="2" key="1">
    <citation type="journal article" date="2020" name="Fungal Divers.">
        <title>Resolving the Mortierellaceae phylogeny through synthesis of multi-gene phylogenetics and phylogenomics.</title>
        <authorList>
            <person name="Vandepol N."/>
            <person name="Liber J."/>
            <person name="Desiro A."/>
            <person name="Na H."/>
            <person name="Kennedy M."/>
            <person name="Barry K."/>
            <person name="Grigoriev I.V."/>
            <person name="Miller A.N."/>
            <person name="O'Donnell K."/>
            <person name="Stajich J.E."/>
            <person name="Bonito G."/>
        </authorList>
    </citation>
    <scope>NUCLEOTIDE SEQUENCE</scope>
    <source>
        <strain evidence="2">KOD948</strain>
    </source>
</reference>
<feature type="domain" description="MSP" evidence="1">
    <location>
        <begin position="1"/>
        <end position="74"/>
    </location>
</feature>
<dbReference type="InterPro" id="IPR000535">
    <property type="entry name" value="MSP_dom"/>
</dbReference>
<protein>
    <recommendedName>
        <fullName evidence="1">MSP domain-containing protein</fullName>
    </recommendedName>
</protein>
<dbReference type="OrthoDB" id="75724at2759"/>
<evidence type="ECO:0000259" key="1">
    <source>
        <dbReference type="PROSITE" id="PS50202"/>
    </source>
</evidence>
<dbReference type="AlphaFoldDB" id="A0A9P6PUM6"/>
<dbReference type="Gene3D" id="2.60.40.10">
    <property type="entry name" value="Immunoglobulins"/>
    <property type="match status" value="1"/>
</dbReference>
<evidence type="ECO:0000313" key="2">
    <source>
        <dbReference type="EMBL" id="KAG0252374.1"/>
    </source>
</evidence>